<feature type="compositionally biased region" description="Low complexity" evidence="2">
    <location>
        <begin position="378"/>
        <end position="404"/>
    </location>
</feature>
<proteinExistence type="predicted"/>
<feature type="region of interest" description="Disordered" evidence="2">
    <location>
        <begin position="625"/>
        <end position="650"/>
    </location>
</feature>
<dbReference type="GeneID" id="25566554"/>
<feature type="region of interest" description="Disordered" evidence="2">
    <location>
        <begin position="1"/>
        <end position="179"/>
    </location>
</feature>
<keyword evidence="5" id="KW-1185">Reference proteome</keyword>
<dbReference type="RefSeq" id="XP_013756149.1">
    <property type="nucleotide sequence ID" value="XM_013900695.1"/>
</dbReference>
<feature type="compositionally biased region" description="Low complexity" evidence="2">
    <location>
        <begin position="226"/>
        <end position="237"/>
    </location>
</feature>
<feature type="region of interest" description="Disordered" evidence="2">
    <location>
        <begin position="206"/>
        <end position="255"/>
    </location>
</feature>
<feature type="region of interest" description="Disordered" evidence="2">
    <location>
        <begin position="347"/>
        <end position="405"/>
    </location>
</feature>
<feature type="compositionally biased region" description="Low complexity" evidence="2">
    <location>
        <begin position="158"/>
        <end position="179"/>
    </location>
</feature>
<evidence type="ECO:0000256" key="1">
    <source>
        <dbReference type="SAM" id="Coils"/>
    </source>
</evidence>
<reference evidence="4 5" key="1">
    <citation type="submission" date="2010-05" db="EMBL/GenBank/DDBJ databases">
        <title>The Genome Sequence of Thecamonas trahens ATCC 50062.</title>
        <authorList>
            <consortium name="The Broad Institute Genome Sequencing Platform"/>
            <person name="Russ C."/>
            <person name="Cuomo C."/>
            <person name="Shea T."/>
            <person name="Young S.K."/>
            <person name="Zeng Q."/>
            <person name="Koehrsen M."/>
            <person name="Haas B."/>
            <person name="Borodovsky M."/>
            <person name="Guigo R."/>
            <person name="Alvarado L."/>
            <person name="Berlin A."/>
            <person name="Bochicchio J."/>
            <person name="Borenstein D."/>
            <person name="Chapman S."/>
            <person name="Chen Z."/>
            <person name="Freedman E."/>
            <person name="Gellesch M."/>
            <person name="Goldberg J."/>
            <person name="Griggs A."/>
            <person name="Gujja S."/>
            <person name="Heilman E."/>
            <person name="Heiman D."/>
            <person name="Hepburn T."/>
            <person name="Howarth C."/>
            <person name="Jen D."/>
            <person name="Larson L."/>
            <person name="Mehta T."/>
            <person name="Park D."/>
            <person name="Pearson M."/>
            <person name="Roberts A."/>
            <person name="Saif S."/>
            <person name="Shenoy N."/>
            <person name="Sisk P."/>
            <person name="Stolte C."/>
            <person name="Sykes S."/>
            <person name="Thomson T."/>
            <person name="Walk T."/>
            <person name="White J."/>
            <person name="Yandava C."/>
            <person name="Burger G."/>
            <person name="Gray M.W."/>
            <person name="Holland P.W.H."/>
            <person name="King N."/>
            <person name="Lang F.B.F."/>
            <person name="Roger A.J."/>
            <person name="Ruiz-Trillo I."/>
            <person name="Lander E."/>
            <person name="Nusbaum C."/>
        </authorList>
    </citation>
    <scope>NUCLEOTIDE SEQUENCE [LARGE SCALE GENOMIC DNA]</scope>
    <source>
        <strain evidence="4 5">ATCC 50062</strain>
    </source>
</reference>
<dbReference type="EMBL" id="GL349467">
    <property type="protein sequence ID" value="KNC51491.1"/>
    <property type="molecule type" value="Genomic_DNA"/>
</dbReference>
<feature type="compositionally biased region" description="Low complexity" evidence="2">
    <location>
        <begin position="91"/>
        <end position="103"/>
    </location>
</feature>
<dbReference type="AlphaFoldDB" id="A0A0L0DH79"/>
<feature type="coiled-coil region" evidence="1">
    <location>
        <begin position="480"/>
        <end position="507"/>
    </location>
</feature>
<feature type="compositionally biased region" description="Gly residues" evidence="2">
    <location>
        <begin position="630"/>
        <end position="648"/>
    </location>
</feature>
<feature type="compositionally biased region" description="Polar residues" evidence="2">
    <location>
        <begin position="1"/>
        <end position="10"/>
    </location>
</feature>
<accession>A0A0L0DH79</accession>
<feature type="compositionally biased region" description="Polar residues" evidence="2">
    <location>
        <begin position="50"/>
        <end position="61"/>
    </location>
</feature>
<gene>
    <name evidence="4" type="ORF">AMSG_07688</name>
</gene>
<evidence type="ECO:0000256" key="2">
    <source>
        <dbReference type="SAM" id="MobiDB-lite"/>
    </source>
</evidence>
<feature type="compositionally biased region" description="Low complexity" evidence="2">
    <location>
        <begin position="32"/>
        <end position="49"/>
    </location>
</feature>
<feature type="transmembrane region" description="Helical" evidence="3">
    <location>
        <begin position="579"/>
        <end position="598"/>
    </location>
</feature>
<feature type="compositionally biased region" description="Basic residues" evidence="2">
    <location>
        <begin position="62"/>
        <end position="73"/>
    </location>
</feature>
<keyword evidence="1" id="KW-0175">Coiled coil</keyword>
<keyword evidence="3" id="KW-1133">Transmembrane helix</keyword>
<evidence type="ECO:0000256" key="3">
    <source>
        <dbReference type="SAM" id="Phobius"/>
    </source>
</evidence>
<sequence>MRSMSLNTLSVPAVEEGFGSASSMGSTPPMFSARSTSRSPVSVSVATARGSTTTESASRSPQPRRAKHRRTKQAGKVEGETSRSRSRSRSRSPLPVFSSSLRLTGLNRSHSPLSPLMAGAGPSRGRSLSERVGSSQPAGRARSGSTPTPTVGGGAGRSGSVSGSSTADSGLCFSPSESSAFSSAFSSAKDELATIGSDAVSSAATEEWADALSGTEEPASSDWGGSAATDSRSAASTVCERGGSRGDPVTNAWSRHEARRSAVRAAREADAAAAALERARKPQAKPKASSLKLNALRKKLRLQSLKGPGKRAGGNRRQNLSVDMRMGDDELELFDTLAPLAPLSTSGPSFTASSGAGGEVVRRLTPTGGSVGGGSGQGASQASVAGRAATATTGGTMSSTKSKAPTPLTSLFEVAQAAQAVSGGSGGSAELSPGRAGLTSSTSSERLRMRAPAPLVVPGGSESADGSVVALSSGMGSGGLQRLEEKLAAQDEVLRQLAAAVTQLTEETSASRSSLRKRFAAVSSRIERSEKLTQKLSRDLQMQIDHSESVVYSYSNKLRRVEQALMGRASKNSTIADALISWLISVVFILLWVVRLVYRVLTCSWCRGKGGPRWDLYDSHEAVGGDDDGVGGGGESDDGGGGVGGGGYSAELEEVELM</sequence>
<name>A0A0L0DH79_THETB</name>
<protein>
    <submittedName>
        <fullName evidence="4">Uncharacterized protein</fullName>
    </submittedName>
</protein>
<keyword evidence="3" id="KW-0812">Transmembrane</keyword>
<dbReference type="Proteomes" id="UP000054408">
    <property type="component" value="Unassembled WGS sequence"/>
</dbReference>
<evidence type="ECO:0000313" key="4">
    <source>
        <dbReference type="EMBL" id="KNC51491.1"/>
    </source>
</evidence>
<keyword evidence="3" id="KW-0472">Membrane</keyword>
<evidence type="ECO:0000313" key="5">
    <source>
        <dbReference type="Proteomes" id="UP000054408"/>
    </source>
</evidence>
<feature type="region of interest" description="Disordered" evidence="2">
    <location>
        <begin position="422"/>
        <end position="464"/>
    </location>
</feature>
<organism evidence="4 5">
    <name type="scientific">Thecamonas trahens ATCC 50062</name>
    <dbReference type="NCBI Taxonomy" id="461836"/>
    <lineage>
        <taxon>Eukaryota</taxon>
        <taxon>Apusozoa</taxon>
        <taxon>Apusomonadida</taxon>
        <taxon>Apusomonadidae</taxon>
        <taxon>Thecamonas</taxon>
    </lineage>
</organism>